<name>A0A226C1G8_9FIRM</name>
<evidence type="ECO:0000313" key="2">
    <source>
        <dbReference type="EMBL" id="OWZ84257.1"/>
    </source>
</evidence>
<keyword evidence="1" id="KW-0472">Membrane</keyword>
<dbReference type="InterPro" id="IPR046118">
    <property type="entry name" value="DUF6115"/>
</dbReference>
<dbReference type="Proteomes" id="UP000214588">
    <property type="component" value="Unassembled WGS sequence"/>
</dbReference>
<dbReference type="AlphaFoldDB" id="A0A226C1G8"/>
<dbReference type="OrthoDB" id="2068589at2"/>
<keyword evidence="3" id="KW-1185">Reference proteome</keyword>
<comment type="caution">
    <text evidence="2">The sequence shown here is derived from an EMBL/GenBank/DDBJ whole genome shotgun (WGS) entry which is preliminary data.</text>
</comment>
<accession>A0A226C1G8</accession>
<organism evidence="2 3">
    <name type="scientific">Natranaerobius trueperi</name>
    <dbReference type="NCBI Taxonomy" id="759412"/>
    <lineage>
        <taxon>Bacteria</taxon>
        <taxon>Bacillati</taxon>
        <taxon>Bacillota</taxon>
        <taxon>Clostridia</taxon>
        <taxon>Natranaerobiales</taxon>
        <taxon>Natranaerobiaceae</taxon>
        <taxon>Natranaerobius</taxon>
    </lineage>
</organism>
<evidence type="ECO:0000313" key="3">
    <source>
        <dbReference type="Proteomes" id="UP000214588"/>
    </source>
</evidence>
<dbReference type="Pfam" id="PF19610">
    <property type="entry name" value="DUF6115"/>
    <property type="match status" value="1"/>
</dbReference>
<dbReference type="EMBL" id="NIQC01000006">
    <property type="protein sequence ID" value="OWZ84257.1"/>
    <property type="molecule type" value="Genomic_DNA"/>
</dbReference>
<keyword evidence="1" id="KW-1133">Transmembrane helix</keyword>
<protein>
    <submittedName>
        <fullName evidence="2">Uncharacterized protein</fullName>
    </submittedName>
</protein>
<evidence type="ECO:0000256" key="1">
    <source>
        <dbReference type="SAM" id="Phobius"/>
    </source>
</evidence>
<gene>
    <name evidence="2" type="ORF">CDO51_04155</name>
</gene>
<proteinExistence type="predicted"/>
<keyword evidence="1" id="KW-0812">Transmembrane</keyword>
<reference evidence="2 3" key="1">
    <citation type="submission" date="2017-06" db="EMBL/GenBank/DDBJ databases">
        <title>Draft Genome Sequence of Natranaerobius trueperi halophilic, alkalithermophilic bacteria from soda lakes.</title>
        <authorList>
            <person name="Zhao B."/>
        </authorList>
    </citation>
    <scope>NUCLEOTIDE SEQUENCE [LARGE SCALE GENOMIC DNA]</scope>
    <source>
        <strain evidence="2 3">DSM 18760</strain>
    </source>
</reference>
<sequence>MLLYIITLLVGFIIFIISLFSLSKVNSTKKINNKQEKTHFLASEVLDELESSTDKLIEKISSKEVELEGLLGRADNRISELNNLVQKDHDLLKVASDLQLGSNEFSKKDFYKTLNLYTPGEAINKNKSKKSNKELQTNSSTVEFIPKYLEKHQYIVDMYNDGHDFTEIARRAQKGKGEVQLIINLYKQSGDNYVQNRS</sequence>
<feature type="transmembrane region" description="Helical" evidence="1">
    <location>
        <begin position="6"/>
        <end position="25"/>
    </location>
</feature>
<dbReference type="RefSeq" id="WP_089023042.1">
    <property type="nucleotide sequence ID" value="NZ_NIQC01000006.1"/>
</dbReference>